<protein>
    <submittedName>
        <fullName evidence="2">Uncharacterized protein</fullName>
    </submittedName>
</protein>
<gene>
    <name evidence="2" type="ORF">SBF1_1760004</name>
</gene>
<evidence type="ECO:0000313" key="3">
    <source>
        <dbReference type="Proteomes" id="UP000238916"/>
    </source>
</evidence>
<name>A0A2U3KC32_9FIRM</name>
<dbReference type="Proteomes" id="UP000238916">
    <property type="component" value="Unassembled WGS sequence"/>
</dbReference>
<accession>A0A2U3KC32</accession>
<feature type="compositionally biased region" description="Basic and acidic residues" evidence="1">
    <location>
        <begin position="30"/>
        <end position="45"/>
    </location>
</feature>
<evidence type="ECO:0000313" key="2">
    <source>
        <dbReference type="EMBL" id="SPF37211.1"/>
    </source>
</evidence>
<sequence length="45" mass="5020">MYFKKTISLVKAADIKASTHPDIALLSPGRPEEFHHQSPTEPCVK</sequence>
<feature type="region of interest" description="Disordered" evidence="1">
    <location>
        <begin position="26"/>
        <end position="45"/>
    </location>
</feature>
<evidence type="ECO:0000256" key="1">
    <source>
        <dbReference type="SAM" id="MobiDB-lite"/>
    </source>
</evidence>
<dbReference type="EMBL" id="OMOF01000086">
    <property type="protein sequence ID" value="SPF37211.1"/>
    <property type="molecule type" value="Genomic_DNA"/>
</dbReference>
<dbReference type="AlphaFoldDB" id="A0A2U3KC32"/>
<reference evidence="3" key="1">
    <citation type="submission" date="2018-02" db="EMBL/GenBank/DDBJ databases">
        <authorList>
            <person name="Hausmann B."/>
        </authorList>
    </citation>
    <scope>NUCLEOTIDE SEQUENCE [LARGE SCALE GENOMIC DNA]</scope>
    <source>
        <strain evidence="3">Peat soil MAG SbF1</strain>
    </source>
</reference>
<organism evidence="2 3">
    <name type="scientific">Candidatus Desulfosporosinus infrequens</name>
    <dbReference type="NCBI Taxonomy" id="2043169"/>
    <lineage>
        <taxon>Bacteria</taxon>
        <taxon>Bacillati</taxon>
        <taxon>Bacillota</taxon>
        <taxon>Clostridia</taxon>
        <taxon>Eubacteriales</taxon>
        <taxon>Desulfitobacteriaceae</taxon>
        <taxon>Desulfosporosinus</taxon>
    </lineage>
</organism>
<proteinExistence type="predicted"/>